<evidence type="ECO:0000256" key="5">
    <source>
        <dbReference type="ARBA" id="ARBA00022801"/>
    </source>
</evidence>
<dbReference type="EC" id="6.3.5.3" evidence="8"/>
<dbReference type="GO" id="GO:0004359">
    <property type="term" value="F:glutaminase activity"/>
    <property type="evidence" value="ECO:0007669"/>
    <property type="project" value="UniProtKB-EC"/>
</dbReference>
<protein>
    <recommendedName>
        <fullName evidence="8">Phosphoribosylformylglycinamidine synthase subunit PurQ</fullName>
        <shortName evidence="8">FGAM synthase</shortName>
        <ecNumber evidence="8">6.3.5.3</ecNumber>
    </recommendedName>
    <alternativeName>
        <fullName evidence="8">Formylglycinamide ribonucleotide amidotransferase subunit I</fullName>
        <shortName evidence="8">FGAR amidotransferase I</shortName>
        <shortName evidence="8">FGAR-AT I</shortName>
    </alternativeName>
    <alternativeName>
        <fullName evidence="8">Glutaminase PurQ</fullName>
        <ecNumber evidence="8">3.5.1.2</ecNumber>
    </alternativeName>
    <alternativeName>
        <fullName evidence="8">Phosphoribosylformylglycinamidine synthase subunit I</fullName>
    </alternativeName>
</protein>
<dbReference type="SMART" id="SM01211">
    <property type="entry name" value="GATase_5"/>
    <property type="match status" value="1"/>
</dbReference>
<reference evidence="9 10" key="1">
    <citation type="journal article" date="2016" name="Sci. Rep.">
        <title>Metabolic traits of an uncultured archaeal lineage -MSBL1- from brine pools of the Red Sea.</title>
        <authorList>
            <person name="Mwirichia R."/>
            <person name="Alam I."/>
            <person name="Rashid M."/>
            <person name="Vinu M."/>
            <person name="Ba-Alawi W."/>
            <person name="Anthony Kamau A."/>
            <person name="Kamanda Ngugi D."/>
            <person name="Goker M."/>
            <person name="Klenk H.P."/>
            <person name="Bajic V."/>
            <person name="Stingl U."/>
        </authorList>
    </citation>
    <scope>NUCLEOTIDE SEQUENCE [LARGE SCALE GENOMIC DNA]</scope>
    <source>
        <strain evidence="9">SCGC-AAA259E19</strain>
    </source>
</reference>
<evidence type="ECO:0000256" key="6">
    <source>
        <dbReference type="ARBA" id="ARBA00022840"/>
    </source>
</evidence>
<dbReference type="AlphaFoldDB" id="A0A133UFY2"/>
<evidence type="ECO:0000313" key="10">
    <source>
        <dbReference type="Proteomes" id="UP000070284"/>
    </source>
</evidence>
<dbReference type="EMBL" id="LHXO01000122">
    <property type="protein sequence ID" value="KXA93087.1"/>
    <property type="molecule type" value="Genomic_DNA"/>
</dbReference>
<dbReference type="GO" id="GO:0005524">
    <property type="term" value="F:ATP binding"/>
    <property type="evidence" value="ECO:0007669"/>
    <property type="project" value="UniProtKB-KW"/>
</dbReference>
<dbReference type="PATRIC" id="fig|1698264.3.peg.379"/>
<dbReference type="InterPro" id="IPR029062">
    <property type="entry name" value="Class_I_gatase-like"/>
</dbReference>
<dbReference type="PROSITE" id="PS51273">
    <property type="entry name" value="GATASE_TYPE_1"/>
    <property type="match status" value="1"/>
</dbReference>
<keyword evidence="5 8" id="KW-0378">Hydrolase</keyword>
<feature type="active site" description="Nucleophile" evidence="8">
    <location>
        <position position="93"/>
    </location>
</feature>
<dbReference type="InterPro" id="IPR010075">
    <property type="entry name" value="PRibForGlyAmidine_synth_PurQ"/>
</dbReference>
<comment type="pathway">
    <text evidence="8">Purine metabolism; IMP biosynthesis via de novo pathway; 5-amino-1-(5-phospho-D-ribosyl)imidazole from N(2)-formyl-N(1)-(5-phospho-D-ribosyl)glycinamide: step 1/2.</text>
</comment>
<comment type="caution">
    <text evidence="9">The sequence shown here is derived from an EMBL/GenBank/DDBJ whole genome shotgun (WGS) entry which is preliminary data.</text>
</comment>
<dbReference type="GO" id="GO:0005737">
    <property type="term" value="C:cytoplasm"/>
    <property type="evidence" value="ECO:0007669"/>
    <property type="project" value="UniProtKB-SubCell"/>
</dbReference>
<dbReference type="GO" id="GO:0006189">
    <property type="term" value="P:'de novo' IMP biosynthetic process"/>
    <property type="evidence" value="ECO:0007669"/>
    <property type="project" value="UniProtKB-UniRule"/>
</dbReference>
<evidence type="ECO:0000313" key="9">
    <source>
        <dbReference type="EMBL" id="KXA93087.1"/>
    </source>
</evidence>
<feature type="active site" evidence="8">
    <location>
        <position position="229"/>
    </location>
</feature>
<comment type="catalytic activity">
    <reaction evidence="8">
        <text>L-glutamine + H2O = L-glutamate + NH4(+)</text>
        <dbReference type="Rhea" id="RHEA:15889"/>
        <dbReference type="ChEBI" id="CHEBI:15377"/>
        <dbReference type="ChEBI" id="CHEBI:28938"/>
        <dbReference type="ChEBI" id="CHEBI:29985"/>
        <dbReference type="ChEBI" id="CHEBI:58359"/>
        <dbReference type="EC" id="3.5.1.2"/>
    </reaction>
</comment>
<dbReference type="EC" id="3.5.1.2" evidence="8"/>
<evidence type="ECO:0000256" key="3">
    <source>
        <dbReference type="ARBA" id="ARBA00022741"/>
    </source>
</evidence>
<evidence type="ECO:0000256" key="4">
    <source>
        <dbReference type="ARBA" id="ARBA00022755"/>
    </source>
</evidence>
<evidence type="ECO:0000256" key="8">
    <source>
        <dbReference type="HAMAP-Rule" id="MF_00421"/>
    </source>
</evidence>
<dbReference type="UniPathway" id="UPA00074">
    <property type="reaction ID" value="UER00128"/>
</dbReference>
<dbReference type="PIRSF" id="PIRSF001586">
    <property type="entry name" value="FGAM_synth_I"/>
    <property type="match status" value="1"/>
</dbReference>
<dbReference type="GO" id="GO:0004642">
    <property type="term" value="F:phosphoribosylformylglycinamidine synthase activity"/>
    <property type="evidence" value="ECO:0007669"/>
    <property type="project" value="UniProtKB-UniRule"/>
</dbReference>
<keyword evidence="4 8" id="KW-0658">Purine biosynthesis</keyword>
<dbReference type="PANTHER" id="PTHR47552:SF1">
    <property type="entry name" value="PHOSPHORIBOSYLFORMYLGLYCINAMIDINE SYNTHASE SUBUNIT PURQ"/>
    <property type="match status" value="1"/>
</dbReference>
<comment type="subcellular location">
    <subcellularLocation>
        <location evidence="8">Cytoplasm</location>
    </subcellularLocation>
</comment>
<dbReference type="Gene3D" id="3.40.50.880">
    <property type="match status" value="1"/>
</dbReference>
<keyword evidence="3 8" id="KW-0547">Nucleotide-binding</keyword>
<proteinExistence type="inferred from homology"/>
<keyword evidence="1 8" id="KW-0963">Cytoplasm</keyword>
<dbReference type="NCBIfam" id="NF002252">
    <property type="entry name" value="PRK01175.1"/>
    <property type="match status" value="1"/>
</dbReference>
<keyword evidence="7 8" id="KW-0315">Glutamine amidotransferase</keyword>
<keyword evidence="2 8" id="KW-0436">Ligase</keyword>
<dbReference type="SUPFAM" id="SSF52317">
    <property type="entry name" value="Class I glutamine amidotransferase-like"/>
    <property type="match status" value="1"/>
</dbReference>
<sequence length="268" mass="30292">MKICILRVGGTNCDLETKRSLDSFEDVESEVVRINQLDDDKNLLEYEGLVIPGGFSYGDHIRAGAVFANKIISDLGEEIKKFAENGGIILGICNGFQVLIETGLLPGFHGISRRSKAALAINESAKYECRWIHVKPENRGSCIFTRGIEKDNLFMPVAHNEGRFILQKEEEEKLLKRLDENDQIVFRYSDEEGNSAEKKYPENPNGSTYDIAGICDPSGKIFGLMPHPERAFYGLQLPDWTSRKEVPKHADGKLIFDSMVDYLKRNFR</sequence>
<comment type="subunit">
    <text evidence="8">Part of the FGAM synthase complex composed of 1 PurL, 1 PurQ and 2 PurS subunits.</text>
</comment>
<gene>
    <name evidence="8" type="primary">purQ</name>
    <name evidence="9" type="ORF">AKJ65_06685</name>
</gene>
<dbReference type="HAMAP" id="MF_00421">
    <property type="entry name" value="PurQ"/>
    <property type="match status" value="1"/>
</dbReference>
<accession>A0A133UFY2</accession>
<comment type="function">
    <text evidence="8">Part of the phosphoribosylformylglycinamidine synthase complex involved in the purines biosynthetic pathway. Catalyzes the ATP-dependent conversion of formylglycinamide ribonucleotide (FGAR) and glutamine to yield formylglycinamidine ribonucleotide (FGAM) and glutamate. The FGAM synthase complex is composed of three subunits. PurQ produces an ammonia molecule by converting glutamine to glutamate. PurL transfers the ammonia molecule to FGAR to form FGAM in an ATP-dependent manner. PurS interacts with PurQ and PurL and is thought to assist in the transfer of the ammonia molecule from PurQ to PurL.</text>
</comment>
<comment type="catalytic activity">
    <reaction evidence="8">
        <text>N(2)-formyl-N(1)-(5-phospho-beta-D-ribosyl)glycinamide + L-glutamine + ATP + H2O = 2-formamido-N(1)-(5-O-phospho-beta-D-ribosyl)acetamidine + L-glutamate + ADP + phosphate + H(+)</text>
        <dbReference type="Rhea" id="RHEA:17129"/>
        <dbReference type="ChEBI" id="CHEBI:15377"/>
        <dbReference type="ChEBI" id="CHEBI:15378"/>
        <dbReference type="ChEBI" id="CHEBI:29985"/>
        <dbReference type="ChEBI" id="CHEBI:30616"/>
        <dbReference type="ChEBI" id="CHEBI:43474"/>
        <dbReference type="ChEBI" id="CHEBI:58359"/>
        <dbReference type="ChEBI" id="CHEBI:147286"/>
        <dbReference type="ChEBI" id="CHEBI:147287"/>
        <dbReference type="ChEBI" id="CHEBI:456216"/>
        <dbReference type="EC" id="6.3.5.3"/>
    </reaction>
</comment>
<dbReference type="PANTHER" id="PTHR47552">
    <property type="entry name" value="PHOSPHORIBOSYLFORMYLGLYCINAMIDINE SYNTHASE SUBUNIT PURQ"/>
    <property type="match status" value="1"/>
</dbReference>
<evidence type="ECO:0000256" key="7">
    <source>
        <dbReference type="ARBA" id="ARBA00022962"/>
    </source>
</evidence>
<keyword evidence="6 8" id="KW-0067">ATP-binding</keyword>
<dbReference type="Proteomes" id="UP000070284">
    <property type="component" value="Unassembled WGS sequence"/>
</dbReference>
<dbReference type="Pfam" id="PF13507">
    <property type="entry name" value="GATase_5"/>
    <property type="match status" value="1"/>
</dbReference>
<evidence type="ECO:0000256" key="2">
    <source>
        <dbReference type="ARBA" id="ARBA00022598"/>
    </source>
</evidence>
<organism evidence="9 10">
    <name type="scientific">candidate division MSBL1 archaeon SCGC-AAA259E19</name>
    <dbReference type="NCBI Taxonomy" id="1698264"/>
    <lineage>
        <taxon>Archaea</taxon>
        <taxon>Methanobacteriati</taxon>
        <taxon>Methanobacteriota</taxon>
        <taxon>candidate division MSBL1</taxon>
    </lineage>
</organism>
<evidence type="ECO:0000256" key="1">
    <source>
        <dbReference type="ARBA" id="ARBA00022490"/>
    </source>
</evidence>
<name>A0A133UFY2_9EURY</name>
<feature type="active site" evidence="8">
    <location>
        <position position="227"/>
    </location>
</feature>
<dbReference type="NCBIfam" id="TIGR01737">
    <property type="entry name" value="FGAM_synth_I"/>
    <property type="match status" value="1"/>
</dbReference>
<keyword evidence="10" id="KW-1185">Reference proteome</keyword>